<accession>A0ABM7EW64</accession>
<feature type="domain" description="Glycosyltransferase family 28 N-terminal" evidence="11">
    <location>
        <begin position="30"/>
        <end position="168"/>
    </location>
</feature>
<dbReference type="SUPFAM" id="SSF53756">
    <property type="entry name" value="UDP-Glycosyltransferase/glycogen phosphorylase"/>
    <property type="match status" value="1"/>
</dbReference>
<keyword evidence="14" id="KW-1185">Reference proteome</keyword>
<keyword evidence="6 10" id="KW-0573">Peptidoglycan synthesis</keyword>
<evidence type="ECO:0000313" key="14">
    <source>
        <dbReference type="Proteomes" id="UP000035061"/>
    </source>
</evidence>
<feature type="binding site" evidence="10">
    <location>
        <position position="193"/>
    </location>
    <ligand>
        <name>UDP-N-acetyl-alpha-D-glucosamine</name>
        <dbReference type="ChEBI" id="CHEBI:57705"/>
    </ligand>
</feature>
<dbReference type="PANTHER" id="PTHR21015">
    <property type="entry name" value="UDP-N-ACETYLGLUCOSAMINE--N-ACETYLMURAMYL-(PENTAPEPTIDE) PYROPHOSPHORYL-UNDECAPRENOL N-ACETYLGLUCOSAMINE TRANSFERASE 1"/>
    <property type="match status" value="1"/>
</dbReference>
<dbReference type="GO" id="GO:0016740">
    <property type="term" value="F:transferase activity"/>
    <property type="evidence" value="ECO:0007669"/>
    <property type="project" value="UniProtKB-KW"/>
</dbReference>
<feature type="binding site" evidence="10">
    <location>
        <position position="151"/>
    </location>
    <ligand>
        <name>UDP-N-acetyl-alpha-D-glucosamine</name>
        <dbReference type="ChEBI" id="CHEBI:57705"/>
    </ligand>
</feature>
<comment type="catalytic activity">
    <reaction evidence="10">
        <text>di-trans,octa-cis-undecaprenyl diphospho-N-acetyl-alpha-D-muramoyl-L-alanyl-D-glutamyl-meso-2,6-diaminopimeloyl-D-alanyl-D-alanine + UDP-N-acetyl-alpha-D-glucosamine = di-trans,octa-cis-undecaprenyl diphospho-[N-acetyl-alpha-D-glucosaminyl-(1-&gt;4)]-N-acetyl-alpha-D-muramoyl-L-alanyl-D-glutamyl-meso-2,6-diaminopimeloyl-D-alanyl-D-alanine + UDP + H(+)</text>
        <dbReference type="Rhea" id="RHEA:31227"/>
        <dbReference type="ChEBI" id="CHEBI:15378"/>
        <dbReference type="ChEBI" id="CHEBI:57705"/>
        <dbReference type="ChEBI" id="CHEBI:58223"/>
        <dbReference type="ChEBI" id="CHEBI:61387"/>
        <dbReference type="ChEBI" id="CHEBI:61388"/>
        <dbReference type="EC" id="2.4.1.227"/>
    </reaction>
</comment>
<feature type="binding site" evidence="10">
    <location>
        <position position="233"/>
    </location>
    <ligand>
        <name>UDP-N-acetyl-alpha-D-glucosamine</name>
        <dbReference type="ChEBI" id="CHEBI:57705"/>
    </ligand>
</feature>
<evidence type="ECO:0000259" key="12">
    <source>
        <dbReference type="Pfam" id="PF04101"/>
    </source>
</evidence>
<evidence type="ECO:0000256" key="3">
    <source>
        <dbReference type="ARBA" id="ARBA00022676"/>
    </source>
</evidence>
<feature type="domain" description="Glycosyl transferase family 28 C-terminal" evidence="12">
    <location>
        <begin position="227"/>
        <end position="401"/>
    </location>
</feature>
<keyword evidence="1 10" id="KW-1003">Cell membrane</keyword>
<keyword evidence="2 10" id="KW-0132">Cell division</keyword>
<comment type="pathway">
    <text evidence="10">Cell wall biogenesis; peptidoglycan biosynthesis.</text>
</comment>
<gene>
    <name evidence="10" type="primary">murG</name>
    <name evidence="13" type="ORF">BBCT_1207</name>
</gene>
<proteinExistence type="inferred from homology"/>
<evidence type="ECO:0000256" key="8">
    <source>
        <dbReference type="ARBA" id="ARBA00023306"/>
    </source>
</evidence>
<keyword evidence="4 10" id="KW-0808">Transferase</keyword>
<evidence type="ECO:0000256" key="5">
    <source>
        <dbReference type="ARBA" id="ARBA00022960"/>
    </source>
</evidence>
<evidence type="ECO:0000256" key="1">
    <source>
        <dbReference type="ARBA" id="ARBA00022475"/>
    </source>
</evidence>
<evidence type="ECO:0000259" key="11">
    <source>
        <dbReference type="Pfam" id="PF03033"/>
    </source>
</evidence>
<keyword evidence="3 10" id="KW-0328">Glycosyltransferase</keyword>
<dbReference type="CDD" id="cd03785">
    <property type="entry name" value="GT28_MurG"/>
    <property type="match status" value="1"/>
</dbReference>
<evidence type="ECO:0000256" key="2">
    <source>
        <dbReference type="ARBA" id="ARBA00022618"/>
    </source>
</evidence>
<sequence length="414" mass="43934">MSILASIGMAHGVPGRRGLSSYIMSNQKHIVLAGGGTAGHVNPLLAVAHVIRELEPDADIAVVGTAVGLEHELVPQAGFELETIEKVPFPRRPNMAALKFPAQWKAETAKVRDILTRHEAQVVVGFGGYTSAPVYAAAHKMGIPIAMHEQNARAGMANKLGARWASMIGTAYAQTGLKPRKGVETERVGLPLRAEIAAIAEGMEHDRAATRQTAAAQLGVDPNRPLVVVTGGSLGAVNVNRAVAASAKELLEHAQVIHLTGKDKDDEVRSLVSVSAGEQVLGGLGSEHVNDGDYRVAPYLERIDLAFACADLIICRSGAGTVSELTALGLPAIYVPLPIGNGEQRFNAQPVVDAEGGLMVADADFTSEWVKRHVPNLLADSDALARYGDNAWKYGIRDAAEVMARRVLSMIDER</sequence>
<feature type="binding site" evidence="10">
    <location>
        <position position="344"/>
    </location>
    <ligand>
        <name>UDP-N-acetyl-alpha-D-glucosamine</name>
        <dbReference type="ChEBI" id="CHEBI:57705"/>
    </ligand>
</feature>
<evidence type="ECO:0000313" key="13">
    <source>
        <dbReference type="EMBL" id="BAR02175.1"/>
    </source>
</evidence>
<keyword evidence="5 10" id="KW-0133">Cell shape</keyword>
<evidence type="ECO:0000256" key="4">
    <source>
        <dbReference type="ARBA" id="ARBA00022679"/>
    </source>
</evidence>
<dbReference type="EC" id="2.4.1.227" evidence="10"/>
<dbReference type="HAMAP" id="MF_00033">
    <property type="entry name" value="MurG"/>
    <property type="match status" value="1"/>
</dbReference>
<comment type="subcellular location">
    <subcellularLocation>
        <location evidence="10">Cell membrane</location>
        <topology evidence="10">Peripheral membrane protein</topology>
        <orientation evidence="10">Cytoplasmic side</orientation>
    </subcellularLocation>
</comment>
<comment type="caution">
    <text evidence="10">Lacks conserved residue(s) required for the propagation of feature annotation.</text>
</comment>
<organism evidence="13 14">
    <name type="scientific">Bifidobacterium catenulatum DSM 16992 = JCM 1194 = LMG 11043</name>
    <dbReference type="NCBI Taxonomy" id="566552"/>
    <lineage>
        <taxon>Bacteria</taxon>
        <taxon>Bacillati</taxon>
        <taxon>Actinomycetota</taxon>
        <taxon>Actinomycetes</taxon>
        <taxon>Bifidobacteriales</taxon>
        <taxon>Bifidobacteriaceae</taxon>
        <taxon>Bifidobacterium</taxon>
    </lineage>
</organism>
<comment type="function">
    <text evidence="10">Cell wall formation. Catalyzes the transfer of a GlcNAc subunit on undecaprenyl-pyrophosphoryl-MurNAc-pentapeptide (lipid intermediate I) to form undecaprenyl-pyrophosphoryl-MurNAc-(pentapeptide)GlcNAc (lipid intermediate II).</text>
</comment>
<protein>
    <recommendedName>
        <fullName evidence="10">UDP-N-acetylglucosamine--N-acetylmuramyl-(pentapeptide) pyrophosphoryl-undecaprenol N-acetylglucosamine transferase</fullName>
        <ecNumber evidence="10">2.4.1.227</ecNumber>
    </recommendedName>
    <alternativeName>
        <fullName evidence="10">Undecaprenyl-PP-MurNAc-pentapeptide-UDPGlcNAc GlcNAc transferase</fullName>
    </alternativeName>
</protein>
<dbReference type="InterPro" id="IPR006009">
    <property type="entry name" value="GlcNAc_MurG"/>
</dbReference>
<dbReference type="InterPro" id="IPR007235">
    <property type="entry name" value="Glyco_trans_28_C"/>
</dbReference>
<dbReference type="InterPro" id="IPR004276">
    <property type="entry name" value="GlycoTrans_28_N"/>
</dbReference>
<comment type="similarity">
    <text evidence="10">Belongs to the glycosyltransferase 28 family. MurG subfamily.</text>
</comment>
<dbReference type="EMBL" id="AP012325">
    <property type="protein sequence ID" value="BAR02175.1"/>
    <property type="molecule type" value="Genomic_DNA"/>
</dbReference>
<dbReference type="Pfam" id="PF03033">
    <property type="entry name" value="Glyco_transf_28"/>
    <property type="match status" value="1"/>
</dbReference>
<dbReference type="Gene3D" id="3.40.50.2000">
    <property type="entry name" value="Glycogen Phosphorylase B"/>
    <property type="match status" value="2"/>
</dbReference>
<reference evidence="13 14" key="1">
    <citation type="submission" date="2012-02" db="EMBL/GenBank/DDBJ databases">
        <title>Complete genome sequence of Bifidobacterium catenulatum JCM 1194.</title>
        <authorList>
            <person name="Toh H."/>
            <person name="Oshima K."/>
            <person name="Morita H."/>
            <person name="Hattori M."/>
        </authorList>
    </citation>
    <scope>NUCLEOTIDE SEQUENCE [LARGE SCALE GENOMIC DNA]</scope>
    <source>
        <strain evidence="13 14">JCM 1194</strain>
    </source>
</reference>
<dbReference type="Proteomes" id="UP000035061">
    <property type="component" value="Chromosome"/>
</dbReference>
<evidence type="ECO:0000256" key="10">
    <source>
        <dbReference type="HAMAP-Rule" id="MF_00033"/>
    </source>
</evidence>
<dbReference type="PANTHER" id="PTHR21015:SF22">
    <property type="entry name" value="GLYCOSYLTRANSFERASE"/>
    <property type="match status" value="1"/>
</dbReference>
<keyword evidence="8 10" id="KW-0131">Cell cycle</keyword>
<evidence type="ECO:0000256" key="6">
    <source>
        <dbReference type="ARBA" id="ARBA00022984"/>
    </source>
</evidence>
<keyword evidence="9 10" id="KW-0961">Cell wall biogenesis/degradation</keyword>
<dbReference type="Pfam" id="PF04101">
    <property type="entry name" value="Glyco_tran_28_C"/>
    <property type="match status" value="1"/>
</dbReference>
<evidence type="ECO:0000256" key="9">
    <source>
        <dbReference type="ARBA" id="ARBA00023316"/>
    </source>
</evidence>
<feature type="binding site" evidence="10">
    <location>
        <begin position="37"/>
        <end position="39"/>
    </location>
    <ligand>
        <name>UDP-N-acetyl-alpha-D-glucosamine</name>
        <dbReference type="ChEBI" id="CHEBI:57705"/>
    </ligand>
</feature>
<name>A0ABM7EW64_9BIFI</name>
<keyword evidence="7 10" id="KW-0472">Membrane</keyword>
<evidence type="ECO:0000256" key="7">
    <source>
        <dbReference type="ARBA" id="ARBA00023136"/>
    </source>
</evidence>